<feature type="signal peptide" evidence="6">
    <location>
        <begin position="1"/>
        <end position="31"/>
    </location>
</feature>
<dbReference type="PANTHER" id="PTHR32411">
    <property type="entry name" value="CYSTEINE-RICH REPEAT SECRETORY PROTEIN 38-RELATED"/>
    <property type="match status" value="1"/>
</dbReference>
<keyword evidence="2" id="KW-0964">Secreted</keyword>
<name>A0A8S2A0Z1_ARAAE</name>
<dbReference type="Proteomes" id="UP000682877">
    <property type="component" value="Chromosome 3"/>
</dbReference>
<gene>
    <name evidence="8" type="ORF">AARE701A_LOCUS7835</name>
</gene>
<dbReference type="Gene3D" id="3.30.430.20">
    <property type="entry name" value="Gnk2 domain, C-X8-C-X2-C motif"/>
    <property type="match status" value="2"/>
</dbReference>
<evidence type="ECO:0000256" key="6">
    <source>
        <dbReference type="SAM" id="SignalP"/>
    </source>
</evidence>
<evidence type="ECO:0000313" key="9">
    <source>
        <dbReference type="Proteomes" id="UP000682877"/>
    </source>
</evidence>
<sequence length="260" mass="29290">MSSSFVSKPLVSVYVLAMVAMQLPFMQSVLSLNQTNEYLNHICIKGEGTAKGSSYEGSVRRVIDHMSTTDLDYGFVNGAGSDGPTKIYAKIQCRADASESKCRTCVATAFSEIRRKCPNHKGRIIWYDNCLLDISSIYTLGEIDYRHIFNMYNTKDVSGNTMMFNKKTRALLYALKEKAISKKELPYRRDYLYSAGEESLGTTKLYAMVQCTKDLTAKNCSVCLDWIMAKLPKCCNGKQGGRVLTPSCNFRYELYPFVKT</sequence>
<evidence type="ECO:0000256" key="1">
    <source>
        <dbReference type="ARBA" id="ARBA00004613"/>
    </source>
</evidence>
<proteinExistence type="inferred from homology"/>
<dbReference type="InterPro" id="IPR038408">
    <property type="entry name" value="GNK2_sf"/>
</dbReference>
<dbReference type="Pfam" id="PF01657">
    <property type="entry name" value="Stress-antifung"/>
    <property type="match status" value="2"/>
</dbReference>
<feature type="chain" id="PRO_5035811378" description="Gnk2-homologous domain-containing protein" evidence="6">
    <location>
        <begin position="32"/>
        <end position="260"/>
    </location>
</feature>
<keyword evidence="3 6" id="KW-0732">Signal</keyword>
<dbReference type="GO" id="GO:0005576">
    <property type="term" value="C:extracellular region"/>
    <property type="evidence" value="ECO:0007669"/>
    <property type="project" value="UniProtKB-SubCell"/>
</dbReference>
<evidence type="ECO:0000256" key="3">
    <source>
        <dbReference type="ARBA" id="ARBA00022729"/>
    </source>
</evidence>
<reference evidence="8" key="1">
    <citation type="submission" date="2021-01" db="EMBL/GenBank/DDBJ databases">
        <authorList>
            <person name="Bezrukov I."/>
        </authorList>
    </citation>
    <scope>NUCLEOTIDE SEQUENCE</scope>
</reference>
<dbReference type="FunFam" id="3.30.430.20:FF:000007">
    <property type="entry name" value="Cysteine-rich receptor-like protein kinase 11"/>
    <property type="match status" value="1"/>
</dbReference>
<protein>
    <recommendedName>
        <fullName evidence="7">Gnk2-homologous domain-containing protein</fullName>
    </recommendedName>
</protein>
<dbReference type="AlphaFoldDB" id="A0A8S2A0Z1"/>
<feature type="domain" description="Gnk2-homologous" evidence="7">
    <location>
        <begin position="37"/>
        <end position="139"/>
    </location>
</feature>
<dbReference type="CDD" id="cd23509">
    <property type="entry name" value="Gnk2-like"/>
    <property type="match status" value="2"/>
</dbReference>
<evidence type="ECO:0000256" key="2">
    <source>
        <dbReference type="ARBA" id="ARBA00022525"/>
    </source>
</evidence>
<evidence type="ECO:0000256" key="4">
    <source>
        <dbReference type="ARBA" id="ARBA00022737"/>
    </source>
</evidence>
<evidence type="ECO:0000313" key="8">
    <source>
        <dbReference type="EMBL" id="CAE5968106.1"/>
    </source>
</evidence>
<accession>A0A8S2A0Z1</accession>
<feature type="domain" description="Gnk2-homologous" evidence="7">
    <location>
        <begin position="145"/>
        <end position="257"/>
    </location>
</feature>
<comment type="similarity">
    <text evidence="5">Belongs to the cysteine-rich repeat secretory protein family.</text>
</comment>
<dbReference type="EMBL" id="LR999453">
    <property type="protein sequence ID" value="CAE5968106.1"/>
    <property type="molecule type" value="Genomic_DNA"/>
</dbReference>
<organism evidence="8 9">
    <name type="scientific">Arabidopsis arenosa</name>
    <name type="common">Sand rock-cress</name>
    <name type="synonym">Cardaminopsis arenosa</name>
    <dbReference type="NCBI Taxonomy" id="38785"/>
    <lineage>
        <taxon>Eukaryota</taxon>
        <taxon>Viridiplantae</taxon>
        <taxon>Streptophyta</taxon>
        <taxon>Embryophyta</taxon>
        <taxon>Tracheophyta</taxon>
        <taxon>Spermatophyta</taxon>
        <taxon>Magnoliopsida</taxon>
        <taxon>eudicotyledons</taxon>
        <taxon>Gunneridae</taxon>
        <taxon>Pentapetalae</taxon>
        <taxon>rosids</taxon>
        <taxon>malvids</taxon>
        <taxon>Brassicales</taxon>
        <taxon>Brassicaceae</taxon>
        <taxon>Camelineae</taxon>
        <taxon>Arabidopsis</taxon>
    </lineage>
</organism>
<dbReference type="InterPro" id="IPR002902">
    <property type="entry name" value="GNK2"/>
</dbReference>
<comment type="subcellular location">
    <subcellularLocation>
        <location evidence="1">Secreted</location>
    </subcellularLocation>
</comment>
<evidence type="ECO:0000256" key="5">
    <source>
        <dbReference type="ARBA" id="ARBA00038515"/>
    </source>
</evidence>
<dbReference type="PANTHER" id="PTHR32411:SF54">
    <property type="entry name" value="CYSTEINE-RICH REPEAT SECRETORY PROTEIN 29-RELATED"/>
    <property type="match status" value="1"/>
</dbReference>
<dbReference type="InterPro" id="IPR050581">
    <property type="entry name" value="CRR_secretory_protein"/>
</dbReference>
<keyword evidence="9" id="KW-1185">Reference proteome</keyword>
<keyword evidence="4" id="KW-0677">Repeat</keyword>
<dbReference type="PROSITE" id="PS51473">
    <property type="entry name" value="GNK2"/>
    <property type="match status" value="2"/>
</dbReference>
<evidence type="ECO:0000259" key="7">
    <source>
        <dbReference type="PROSITE" id="PS51473"/>
    </source>
</evidence>